<gene>
    <name evidence="1" type="ORF">NDU88_007575</name>
</gene>
<evidence type="ECO:0000313" key="2">
    <source>
        <dbReference type="Proteomes" id="UP001066276"/>
    </source>
</evidence>
<reference evidence="1" key="1">
    <citation type="journal article" date="2022" name="bioRxiv">
        <title>Sequencing and chromosome-scale assembly of the giantPleurodeles waltlgenome.</title>
        <authorList>
            <person name="Brown T."/>
            <person name="Elewa A."/>
            <person name="Iarovenko S."/>
            <person name="Subramanian E."/>
            <person name="Araus A.J."/>
            <person name="Petzold A."/>
            <person name="Susuki M."/>
            <person name="Suzuki K.-i.T."/>
            <person name="Hayashi T."/>
            <person name="Toyoda A."/>
            <person name="Oliveira C."/>
            <person name="Osipova E."/>
            <person name="Leigh N.D."/>
            <person name="Simon A."/>
            <person name="Yun M.H."/>
        </authorList>
    </citation>
    <scope>NUCLEOTIDE SEQUENCE</scope>
    <source>
        <strain evidence="1">20211129_DDA</strain>
        <tissue evidence="1">Liver</tissue>
    </source>
</reference>
<comment type="caution">
    <text evidence="1">The sequence shown here is derived from an EMBL/GenBank/DDBJ whole genome shotgun (WGS) entry which is preliminary data.</text>
</comment>
<feature type="non-terminal residue" evidence="1">
    <location>
        <position position="114"/>
    </location>
</feature>
<organism evidence="1 2">
    <name type="scientific">Pleurodeles waltl</name>
    <name type="common">Iberian ribbed newt</name>
    <dbReference type="NCBI Taxonomy" id="8319"/>
    <lineage>
        <taxon>Eukaryota</taxon>
        <taxon>Metazoa</taxon>
        <taxon>Chordata</taxon>
        <taxon>Craniata</taxon>
        <taxon>Vertebrata</taxon>
        <taxon>Euteleostomi</taxon>
        <taxon>Amphibia</taxon>
        <taxon>Batrachia</taxon>
        <taxon>Caudata</taxon>
        <taxon>Salamandroidea</taxon>
        <taxon>Salamandridae</taxon>
        <taxon>Pleurodelinae</taxon>
        <taxon>Pleurodeles</taxon>
    </lineage>
</organism>
<feature type="non-terminal residue" evidence="1">
    <location>
        <position position="1"/>
    </location>
</feature>
<evidence type="ECO:0000313" key="1">
    <source>
        <dbReference type="EMBL" id="KAJ1141241.1"/>
    </source>
</evidence>
<dbReference type="Proteomes" id="UP001066276">
    <property type="component" value="Chromosome 6"/>
</dbReference>
<dbReference type="AlphaFoldDB" id="A0AAV7QL72"/>
<proteinExistence type="predicted"/>
<dbReference type="EMBL" id="JANPWB010000010">
    <property type="protein sequence ID" value="KAJ1141241.1"/>
    <property type="molecule type" value="Genomic_DNA"/>
</dbReference>
<accession>A0AAV7QL72</accession>
<keyword evidence="2" id="KW-1185">Reference proteome</keyword>
<protein>
    <submittedName>
        <fullName evidence="1">Uncharacterized protein</fullName>
    </submittedName>
</protein>
<sequence length="114" mass="12738">VNAHQKKDIWKAITKKVRTLGVYRRSIHCWTRWEDLQHWTKKLVEVQLSLPPLIARILLVAYPQLDGQLKAQQHLQGASSRECEGDIGQEGREAAGLCVLGGEASDTDGHSGIE</sequence>
<name>A0AAV7QL72_PLEWA</name>